<keyword evidence="4" id="KW-1185">Reference proteome</keyword>
<dbReference type="NCBIfam" id="TIGR04183">
    <property type="entry name" value="Por_Secre_tail"/>
    <property type="match status" value="1"/>
</dbReference>
<dbReference type="EMBL" id="JAVDVI010000015">
    <property type="protein sequence ID" value="MDR6969096.1"/>
    <property type="molecule type" value="Genomic_DNA"/>
</dbReference>
<protein>
    <recommendedName>
        <fullName evidence="2">Secretion system C-terminal sorting domain-containing protein</fullName>
    </recommendedName>
</protein>
<accession>A0ABU1TTD6</accession>
<reference evidence="3 4" key="1">
    <citation type="submission" date="2023-07" db="EMBL/GenBank/DDBJ databases">
        <title>Sorghum-associated microbial communities from plants grown in Nebraska, USA.</title>
        <authorList>
            <person name="Schachtman D."/>
        </authorList>
    </citation>
    <scope>NUCLEOTIDE SEQUENCE [LARGE SCALE GENOMIC DNA]</scope>
    <source>
        <strain evidence="3 4">3773</strain>
    </source>
</reference>
<dbReference type="Pfam" id="PF18962">
    <property type="entry name" value="Por_Secre_tail"/>
    <property type="match status" value="1"/>
</dbReference>
<gene>
    <name evidence="3" type="ORF">J2X31_003122</name>
</gene>
<evidence type="ECO:0000313" key="4">
    <source>
        <dbReference type="Proteomes" id="UP001255185"/>
    </source>
</evidence>
<comment type="caution">
    <text evidence="3">The sequence shown here is derived from an EMBL/GenBank/DDBJ whole genome shotgun (WGS) entry which is preliminary data.</text>
</comment>
<dbReference type="RefSeq" id="WP_310027830.1">
    <property type="nucleotide sequence ID" value="NZ_JAVDVI010000015.1"/>
</dbReference>
<sequence>MKKLLLLLWSVVAWSQSEIVTNVNFGASIDFTNQPISPQADYSRSQVIYYKENLRFKGDINQIRYKTSFSGISLENSYHWVVKLGTTSLEEYGNGVGFIGQSQLTEVFNGVVSSGPGEIIINFTTPFYYSGLENLVIEVEEVTPGSTSSGLSGFLGREDFNNPPKRSIMTLTDGGGTYLYIENSYPATRFFGNLERCISPVVQTSPQNVTQTTATIILQNNPLISTYHYAVYTNGTPFPDDLETTTSTTIDFIDLLPAEKYRFSAISDCFDPLPMFGNTTFDTKPIEISIPQTITFDGENTRNYFLPTGYLGSSSVDAVAAENSNNGLLFRSTDFQMNVPSFSTSGDIWTNNTSYIAKAEFIIDLTNNPTNPIFTFRLKQKVGATLRVKIGNNQVGWNYKSVAGGDVNFETIVVDLKNNIGQKIDLTIEHVSDFYIVNQRSSWVDTIELKEETCLIQSQDFVVSKTTNSISLSNLDTAIQYDVAIVPQSSTLTDNSWTTTTLPYTFDALNVASAYKVYIRKKCDSENSKWLELFETTLPENILPPYTASFANNTTGIYVAPKYNLSSEVNFTSGYPVVALHQKSANTSWIGGLNTTESQAWNDNKHFISSLYMIVDAQNTSTLNMTIRNRVRRLGSANTSWFRILINEEQIGPSYQGAVNAQYQNLLINLNAFAGTLFTVELQHSGQSSGFLFAGNDDRVDISSIMFDNTTLSIQENQINTIKAFPNPIQNSLTLSCNNQMETIQVFNTQGQLIERISNYEKAELVLDTSKWSTGLYLVHITSNKSNFIQKIIKE</sequence>
<dbReference type="Proteomes" id="UP001255185">
    <property type="component" value="Unassembled WGS sequence"/>
</dbReference>
<dbReference type="InterPro" id="IPR026444">
    <property type="entry name" value="Secre_tail"/>
</dbReference>
<proteinExistence type="predicted"/>
<evidence type="ECO:0000256" key="1">
    <source>
        <dbReference type="ARBA" id="ARBA00022729"/>
    </source>
</evidence>
<name>A0ABU1TTD6_9FLAO</name>
<keyword evidence="1" id="KW-0732">Signal</keyword>
<feature type="domain" description="Secretion system C-terminal sorting" evidence="2">
    <location>
        <begin position="725"/>
        <end position="793"/>
    </location>
</feature>
<organism evidence="3 4">
    <name type="scientific">Flavobacterium arsenatis</name>
    <dbReference type="NCBI Taxonomy" id="1484332"/>
    <lineage>
        <taxon>Bacteria</taxon>
        <taxon>Pseudomonadati</taxon>
        <taxon>Bacteroidota</taxon>
        <taxon>Flavobacteriia</taxon>
        <taxon>Flavobacteriales</taxon>
        <taxon>Flavobacteriaceae</taxon>
        <taxon>Flavobacterium</taxon>
    </lineage>
</organism>
<evidence type="ECO:0000313" key="3">
    <source>
        <dbReference type="EMBL" id="MDR6969096.1"/>
    </source>
</evidence>
<evidence type="ECO:0000259" key="2">
    <source>
        <dbReference type="Pfam" id="PF18962"/>
    </source>
</evidence>